<sequence length="226" mass="25515">MLEWLEFVFEGIAIVASYLSAIVVLRKNSKYIGNQLMFVTFFLFGTYILSLLTYGIIKTEIVIHILFRVGINCLLYGMLFLFFTMQVMVHSSGWINNKNHILPFIIPAGLWSIWTIFAHLEILSIDPVNTSMALPPLIFLILSSFGLLISSIISLYKYGIKETKGENRKKMLIFMVGLSINLIALLISLAAQLESEGILMDIIFFVVLACGLVIVAYGFTRNTKIK</sequence>
<evidence type="ECO:0000313" key="2">
    <source>
        <dbReference type="EMBL" id="UYP44594.1"/>
    </source>
</evidence>
<organism evidence="2 3">
    <name type="scientific">Candidatus Lokiarchaeum ossiferum</name>
    <dbReference type="NCBI Taxonomy" id="2951803"/>
    <lineage>
        <taxon>Archaea</taxon>
        <taxon>Promethearchaeati</taxon>
        <taxon>Promethearchaeota</taxon>
        <taxon>Promethearchaeia</taxon>
        <taxon>Promethearchaeales</taxon>
        <taxon>Promethearchaeaceae</taxon>
        <taxon>Candidatus Lokiarchaeum</taxon>
    </lineage>
</organism>
<keyword evidence="1" id="KW-0812">Transmembrane</keyword>
<evidence type="ECO:0000256" key="1">
    <source>
        <dbReference type="SAM" id="Phobius"/>
    </source>
</evidence>
<feature type="transmembrane region" description="Helical" evidence="1">
    <location>
        <begin position="69"/>
        <end position="89"/>
    </location>
</feature>
<keyword evidence="3" id="KW-1185">Reference proteome</keyword>
<gene>
    <name evidence="2" type="ORF">NEF87_000879</name>
</gene>
<feature type="transmembrane region" description="Helical" evidence="1">
    <location>
        <begin position="37"/>
        <end position="57"/>
    </location>
</feature>
<proteinExistence type="predicted"/>
<evidence type="ECO:0000313" key="3">
    <source>
        <dbReference type="Proteomes" id="UP001208689"/>
    </source>
</evidence>
<feature type="transmembrane region" description="Helical" evidence="1">
    <location>
        <begin position="6"/>
        <end position="25"/>
    </location>
</feature>
<feature type="transmembrane region" description="Helical" evidence="1">
    <location>
        <begin position="171"/>
        <end position="191"/>
    </location>
</feature>
<dbReference type="EMBL" id="CP104013">
    <property type="protein sequence ID" value="UYP44594.1"/>
    <property type="molecule type" value="Genomic_DNA"/>
</dbReference>
<reference evidence="2" key="1">
    <citation type="submission" date="2022-09" db="EMBL/GenBank/DDBJ databases">
        <title>Actin cytoskeleton and complex cell architecture in an #Asgard archaeon.</title>
        <authorList>
            <person name="Ponce Toledo R.I."/>
            <person name="Schleper C."/>
            <person name="Rodrigues Oliveira T."/>
            <person name="Wollweber F."/>
            <person name="Xu J."/>
            <person name="Rittmann S."/>
            <person name="Klingl A."/>
            <person name="Pilhofer M."/>
        </authorList>
    </citation>
    <scope>NUCLEOTIDE SEQUENCE</scope>
    <source>
        <strain evidence="2">B-35</strain>
    </source>
</reference>
<feature type="transmembrane region" description="Helical" evidence="1">
    <location>
        <begin position="197"/>
        <end position="219"/>
    </location>
</feature>
<keyword evidence="1" id="KW-1133">Transmembrane helix</keyword>
<accession>A0ABY6HQ52</accession>
<name>A0ABY6HQ52_9ARCH</name>
<evidence type="ECO:0008006" key="4">
    <source>
        <dbReference type="Google" id="ProtNLM"/>
    </source>
</evidence>
<dbReference type="Proteomes" id="UP001208689">
    <property type="component" value="Chromosome"/>
</dbReference>
<protein>
    <recommendedName>
        <fullName evidence="4">Histidine kinase N-terminal 7TM region domain-containing protein</fullName>
    </recommendedName>
</protein>
<feature type="transmembrane region" description="Helical" evidence="1">
    <location>
        <begin position="101"/>
        <end position="125"/>
    </location>
</feature>
<keyword evidence="1" id="KW-0472">Membrane</keyword>
<feature type="transmembrane region" description="Helical" evidence="1">
    <location>
        <begin position="137"/>
        <end position="159"/>
    </location>
</feature>